<reference evidence="7 8" key="1">
    <citation type="journal article" date="2021" name="Elife">
        <title>Chloroplast acquisition without the gene transfer in kleptoplastic sea slugs, Plakobranchus ocellatus.</title>
        <authorList>
            <person name="Maeda T."/>
            <person name="Takahashi S."/>
            <person name="Yoshida T."/>
            <person name="Shimamura S."/>
            <person name="Takaki Y."/>
            <person name="Nagai Y."/>
            <person name="Toyoda A."/>
            <person name="Suzuki Y."/>
            <person name="Arimoto A."/>
            <person name="Ishii H."/>
            <person name="Satoh N."/>
            <person name="Nishiyama T."/>
            <person name="Hasebe M."/>
            <person name="Maruyama T."/>
            <person name="Minagawa J."/>
            <person name="Obokata J."/>
            <person name="Shigenobu S."/>
        </authorList>
    </citation>
    <scope>NUCLEOTIDE SEQUENCE [LARGE SCALE GENOMIC DNA]</scope>
</reference>
<keyword evidence="4 6" id="KW-1133">Transmembrane helix</keyword>
<dbReference type="GO" id="GO:0012505">
    <property type="term" value="C:endomembrane system"/>
    <property type="evidence" value="ECO:0007669"/>
    <property type="project" value="UniProtKB-SubCell"/>
</dbReference>
<keyword evidence="8" id="KW-1185">Reference proteome</keyword>
<dbReference type="PANTHER" id="PTHR13314:SF2">
    <property type="entry name" value="CALCIUM CHANNEL FLOWER HOMOLOG"/>
    <property type="match status" value="1"/>
</dbReference>
<feature type="transmembrane region" description="Helical" evidence="6">
    <location>
        <begin position="119"/>
        <end position="149"/>
    </location>
</feature>
<dbReference type="SMART" id="SM01077">
    <property type="entry name" value="Cg6151-P"/>
    <property type="match status" value="1"/>
</dbReference>
<evidence type="ECO:0000256" key="3">
    <source>
        <dbReference type="ARBA" id="ARBA00022692"/>
    </source>
</evidence>
<evidence type="ECO:0000256" key="2">
    <source>
        <dbReference type="ARBA" id="ARBA00010023"/>
    </source>
</evidence>
<comment type="similarity">
    <text evidence="2">Belongs to the calcium channel flower family.</text>
</comment>
<proteinExistence type="inferred from homology"/>
<dbReference type="InterPro" id="IPR019365">
    <property type="entry name" value="TVP18/Ca-channel_flower"/>
</dbReference>
<sequence length="187" mass="20238">MGQTTSGESLSSGMASQAGDAQTSVQQKDDGVTWWCKILAKSCCVVAGFVAMLTGLFRLLTFTPMCLVAGIYLMLLGFIEILLEAPCCCQFLDFIQPVSRFSERRSYWEKALVYTLPPVLAPIMCFSATTMCGAALLMASGVIYGMIALGRKADRDTMLARARSQDVEMKATLVTNEVTTTSTPSQP</sequence>
<evidence type="ECO:0000313" key="7">
    <source>
        <dbReference type="EMBL" id="GFO49631.1"/>
    </source>
</evidence>
<evidence type="ECO:0000256" key="4">
    <source>
        <dbReference type="ARBA" id="ARBA00022989"/>
    </source>
</evidence>
<name>A0AAV4E0K3_9GAST</name>
<evidence type="ECO:0000256" key="1">
    <source>
        <dbReference type="ARBA" id="ARBA00004127"/>
    </source>
</evidence>
<dbReference type="GO" id="GO:0016020">
    <property type="term" value="C:membrane"/>
    <property type="evidence" value="ECO:0007669"/>
    <property type="project" value="InterPro"/>
</dbReference>
<organism evidence="7 8">
    <name type="scientific">Plakobranchus ocellatus</name>
    <dbReference type="NCBI Taxonomy" id="259542"/>
    <lineage>
        <taxon>Eukaryota</taxon>
        <taxon>Metazoa</taxon>
        <taxon>Spiralia</taxon>
        <taxon>Lophotrochozoa</taxon>
        <taxon>Mollusca</taxon>
        <taxon>Gastropoda</taxon>
        <taxon>Heterobranchia</taxon>
        <taxon>Euthyneura</taxon>
        <taxon>Panpulmonata</taxon>
        <taxon>Sacoglossa</taxon>
        <taxon>Placobranchoidea</taxon>
        <taxon>Plakobranchidae</taxon>
        <taxon>Plakobranchus</taxon>
    </lineage>
</organism>
<gene>
    <name evidence="7" type="ORF">PoB_007613600</name>
</gene>
<keyword evidence="3 6" id="KW-0812">Transmembrane</keyword>
<feature type="transmembrane region" description="Helical" evidence="6">
    <location>
        <begin position="64"/>
        <end position="83"/>
    </location>
</feature>
<evidence type="ECO:0000313" key="8">
    <source>
        <dbReference type="Proteomes" id="UP000735302"/>
    </source>
</evidence>
<dbReference type="PANTHER" id="PTHR13314">
    <property type="entry name" value="CALCIUM CHANNEL FLOWER HOMOLOG"/>
    <property type="match status" value="1"/>
</dbReference>
<keyword evidence="5 6" id="KW-0472">Membrane</keyword>
<evidence type="ECO:0000256" key="5">
    <source>
        <dbReference type="ARBA" id="ARBA00023136"/>
    </source>
</evidence>
<feature type="transmembrane region" description="Helical" evidence="6">
    <location>
        <begin position="38"/>
        <end position="57"/>
    </location>
</feature>
<protein>
    <submittedName>
        <fullName evidence="7">Calcium channel flower-like</fullName>
    </submittedName>
</protein>
<dbReference type="EMBL" id="BLXT01008494">
    <property type="protein sequence ID" value="GFO49631.1"/>
    <property type="molecule type" value="Genomic_DNA"/>
</dbReference>
<dbReference type="Pfam" id="PF10233">
    <property type="entry name" value="Cg6151-P"/>
    <property type="match status" value="1"/>
</dbReference>
<comment type="caution">
    <text evidence="7">The sequence shown here is derived from an EMBL/GenBank/DDBJ whole genome shotgun (WGS) entry which is preliminary data.</text>
</comment>
<comment type="subcellular location">
    <subcellularLocation>
        <location evidence="1">Endomembrane system</location>
        <topology evidence="1">Multi-pass membrane protein</topology>
    </subcellularLocation>
</comment>
<evidence type="ECO:0000256" key="6">
    <source>
        <dbReference type="SAM" id="Phobius"/>
    </source>
</evidence>
<dbReference type="Proteomes" id="UP000735302">
    <property type="component" value="Unassembled WGS sequence"/>
</dbReference>
<accession>A0AAV4E0K3</accession>
<dbReference type="AlphaFoldDB" id="A0AAV4E0K3"/>
<dbReference type="GO" id="GO:0016192">
    <property type="term" value="P:vesicle-mediated transport"/>
    <property type="evidence" value="ECO:0007669"/>
    <property type="project" value="TreeGrafter"/>
</dbReference>